<feature type="transmembrane region" description="Helical" evidence="1">
    <location>
        <begin position="108"/>
        <end position="130"/>
    </location>
</feature>
<evidence type="ECO:0008006" key="4">
    <source>
        <dbReference type="Google" id="ProtNLM"/>
    </source>
</evidence>
<organism evidence="2 3">
    <name type="scientific">Thalassococcus halodurans</name>
    <dbReference type="NCBI Taxonomy" id="373675"/>
    <lineage>
        <taxon>Bacteria</taxon>
        <taxon>Pseudomonadati</taxon>
        <taxon>Pseudomonadota</taxon>
        <taxon>Alphaproteobacteria</taxon>
        <taxon>Rhodobacterales</taxon>
        <taxon>Roseobacteraceae</taxon>
        <taxon>Thalassococcus</taxon>
    </lineage>
</organism>
<evidence type="ECO:0000256" key="1">
    <source>
        <dbReference type="SAM" id="Phobius"/>
    </source>
</evidence>
<feature type="transmembrane region" description="Helical" evidence="1">
    <location>
        <begin position="63"/>
        <end position="87"/>
    </location>
</feature>
<feature type="transmembrane region" description="Helical" evidence="1">
    <location>
        <begin position="21"/>
        <end position="40"/>
    </location>
</feature>
<dbReference type="OrthoDB" id="7704812at2"/>
<evidence type="ECO:0000313" key="3">
    <source>
        <dbReference type="Proteomes" id="UP000236752"/>
    </source>
</evidence>
<keyword evidence="1" id="KW-0812">Transmembrane</keyword>
<feature type="transmembrane region" description="Helical" evidence="1">
    <location>
        <begin position="223"/>
        <end position="244"/>
    </location>
</feature>
<feature type="transmembrane region" description="Helical" evidence="1">
    <location>
        <begin position="136"/>
        <end position="157"/>
    </location>
</feature>
<dbReference type="EMBL" id="FNUZ01000003">
    <property type="protein sequence ID" value="SEG30403.1"/>
    <property type="molecule type" value="Genomic_DNA"/>
</dbReference>
<dbReference type="RefSeq" id="WP_146064533.1">
    <property type="nucleotide sequence ID" value="NZ_FNUZ01000003.1"/>
</dbReference>
<keyword evidence="3" id="KW-1185">Reference proteome</keyword>
<proteinExistence type="predicted"/>
<dbReference type="Proteomes" id="UP000236752">
    <property type="component" value="Unassembled WGS sequence"/>
</dbReference>
<evidence type="ECO:0000313" key="2">
    <source>
        <dbReference type="EMBL" id="SEG30403.1"/>
    </source>
</evidence>
<feature type="transmembrane region" description="Helical" evidence="1">
    <location>
        <begin position="184"/>
        <end position="203"/>
    </location>
</feature>
<protein>
    <recommendedName>
        <fullName evidence="4">Glycerophosphoryl diester phosphodiesterase membrane domain-containing protein</fullName>
    </recommendedName>
</protein>
<name>A0A1H5Z1K5_9RHOB</name>
<keyword evidence="1" id="KW-1133">Transmembrane helix</keyword>
<reference evidence="2 3" key="1">
    <citation type="submission" date="2016-10" db="EMBL/GenBank/DDBJ databases">
        <authorList>
            <person name="de Groot N.N."/>
        </authorList>
    </citation>
    <scope>NUCLEOTIDE SEQUENCE [LARGE SCALE GENOMIC DNA]</scope>
    <source>
        <strain evidence="2 3">DSM 26915</strain>
    </source>
</reference>
<sequence>MKAWQLFVHSVRLIVNNFESALRISGVLYLVQAITQIYLFQNMDTEVLPDGTEMPVMALEDSFAFLLLSIFSVVASLWIAVAWHRFVLNEEYPSGWMPKWHGANMLGYLGRSILIGLLITVGCLVISLPLGLMAALLPFLLPAMPVVIILFGVWVFFRLSPVLPAAALGQTVSLRAAWSETAPFAKVILQLSTIVVAAFLLIMTPSLLAAGTESVIGLVYDLAIGWLVTMVGISTLTTVYGHVVEGRGVE</sequence>
<dbReference type="AlphaFoldDB" id="A0A1H5Z1K5"/>
<gene>
    <name evidence="2" type="ORF">SAMN04488045_2380</name>
</gene>
<keyword evidence="1" id="KW-0472">Membrane</keyword>
<accession>A0A1H5Z1K5</accession>